<protein>
    <submittedName>
        <fullName evidence="7">Alpha-amylase</fullName>
    </submittedName>
</protein>
<reference evidence="7" key="1">
    <citation type="journal article" date="2014" name="Int. J. Syst. Evol. Microbiol.">
        <title>Complete genome sequence of Corynebacterium casei LMG S-19264T (=DSM 44701T), isolated from a smear-ripened cheese.</title>
        <authorList>
            <consortium name="US DOE Joint Genome Institute (JGI-PGF)"/>
            <person name="Walter F."/>
            <person name="Albersmeier A."/>
            <person name="Kalinowski J."/>
            <person name="Ruckert C."/>
        </authorList>
    </citation>
    <scope>NUCLEOTIDE SEQUENCE</scope>
    <source>
        <strain evidence="7">NBRC 101628</strain>
    </source>
</reference>
<dbReference type="Proteomes" id="UP001161422">
    <property type="component" value="Unassembled WGS sequence"/>
</dbReference>
<dbReference type="GO" id="GO:0046872">
    <property type="term" value="F:metal ion binding"/>
    <property type="evidence" value="ECO:0007669"/>
    <property type="project" value="UniProtKB-KW"/>
</dbReference>
<dbReference type="SUPFAM" id="SSF51011">
    <property type="entry name" value="Glycosyl hydrolase domain"/>
    <property type="match status" value="1"/>
</dbReference>
<dbReference type="SMART" id="SM00642">
    <property type="entry name" value="Aamy"/>
    <property type="match status" value="1"/>
</dbReference>
<dbReference type="AlphaFoldDB" id="A0AA37RW59"/>
<feature type="signal peptide" evidence="5">
    <location>
        <begin position="1"/>
        <end position="21"/>
    </location>
</feature>
<keyword evidence="8" id="KW-1185">Reference proteome</keyword>
<gene>
    <name evidence="7" type="ORF">GCM10007895_11580</name>
</gene>
<dbReference type="Gene3D" id="2.60.40.1190">
    <property type="match status" value="1"/>
</dbReference>
<organism evidence="7 8">
    <name type="scientific">Paraferrimonas sedimenticola</name>
    <dbReference type="NCBI Taxonomy" id="375674"/>
    <lineage>
        <taxon>Bacteria</taxon>
        <taxon>Pseudomonadati</taxon>
        <taxon>Pseudomonadota</taxon>
        <taxon>Gammaproteobacteria</taxon>
        <taxon>Alteromonadales</taxon>
        <taxon>Ferrimonadaceae</taxon>
        <taxon>Paraferrimonas</taxon>
    </lineage>
</organism>
<dbReference type="EMBL" id="BSNC01000003">
    <property type="protein sequence ID" value="GLP95852.1"/>
    <property type="molecule type" value="Genomic_DNA"/>
</dbReference>
<dbReference type="InterPro" id="IPR006047">
    <property type="entry name" value="GH13_cat_dom"/>
</dbReference>
<dbReference type="PROSITE" id="PS51257">
    <property type="entry name" value="PROKAR_LIPOPROTEIN"/>
    <property type="match status" value="1"/>
</dbReference>
<sequence>MSLLKPLISGLSLMACAQVAAQPLGPLHVPSPDWRDQVIYFVLTDRFNDGDPHNNDQGAGVYDPSKGSHYSGGDLRGISAQLDYIQALGATALWLTPPVANQWWYPRGSYGGYHGYWARNFMQVDEHYGSLQDYQRLSRQLHGRDMYLIQDIVVNHTGNYFGYDGEYDPNDTAKNFALFNEEHPGNRFPTQAPFAHVDRNNSEHVQTNAYHWTPSIQDYQDPVQEFTYQLASLADINTSNPKVRQVLKDSYRYWIDQVGVDAYRVDTAKYVEHDFWNDFLHSDDGVFAKARETGREHFLAFGEIFDGSAPMDNAGERKLVSFLGSDAKPELNSVIGFPLYFELSRVFAQGQPAAQLGYRLEQAMAVYPDPYVIPNFVDNHDTARFLASGSIPAFKQALATIFTFAGIPVIYQGDEQGFVQTRRAMFAGGYANDNDQFDTQSPLFRFIADLARLRTSQKALTRGDFKLLSAETSGAGVIAYTRSYQNDTILVLFNSADSPRLASGLGLNGKTLQPLFDETQGYVEQAKPQPGLDTLELPARAIRVYRISGEAVAANSAKVEMTVIKPAQKVLTQNTVIKGRFSGGDAALFMLVDGELASAQELLVDNQGAWQWTLPVSDLGERSVSLQLYSPEFGQVSEPVILTTRVEQAQIRVQASAKAGDAKGPNGKYRSPTHAASGEQRDIVAAEVQAAGRIMQLTLTMAEISDNWQPTNGFDNVSFAIFFDLGKQASSEGLRQLPELDAQMPNQSRWHIGHRIFGWGNALYDTQGADQKHIGQPLTPVPVVKVDKSAKQITLHYDSRAFGIQSWYGVRLYVTSWDRAGEGDLRPLAPNASAWAFGGGNANEPKIMDQVWIDLPQTPILTGNGY</sequence>
<evidence type="ECO:0000313" key="7">
    <source>
        <dbReference type="EMBL" id="GLP95852.1"/>
    </source>
</evidence>
<name>A0AA37RW59_9GAMM</name>
<comment type="cofactor">
    <cofactor evidence="1">
        <name>Ca(2+)</name>
        <dbReference type="ChEBI" id="CHEBI:29108"/>
    </cofactor>
</comment>
<feature type="chain" id="PRO_5041234046" evidence="5">
    <location>
        <begin position="22"/>
        <end position="866"/>
    </location>
</feature>
<accession>A0AA37RW59</accession>
<dbReference type="PANTHER" id="PTHR10357:SF215">
    <property type="entry name" value="ALPHA-AMYLASE 1"/>
    <property type="match status" value="1"/>
</dbReference>
<evidence type="ECO:0000256" key="5">
    <source>
        <dbReference type="SAM" id="SignalP"/>
    </source>
</evidence>
<keyword evidence="2" id="KW-0479">Metal-binding</keyword>
<dbReference type="Pfam" id="PF00128">
    <property type="entry name" value="Alpha-amylase"/>
    <property type="match status" value="1"/>
</dbReference>
<comment type="caution">
    <text evidence="7">The sequence shown here is derived from an EMBL/GenBank/DDBJ whole genome shotgun (WGS) entry which is preliminary data.</text>
</comment>
<dbReference type="Gene3D" id="2.60.40.1180">
    <property type="entry name" value="Golgi alpha-mannosidase II"/>
    <property type="match status" value="1"/>
</dbReference>
<evidence type="ECO:0000256" key="1">
    <source>
        <dbReference type="ARBA" id="ARBA00001913"/>
    </source>
</evidence>
<evidence type="ECO:0000259" key="6">
    <source>
        <dbReference type="SMART" id="SM00642"/>
    </source>
</evidence>
<evidence type="ECO:0000256" key="3">
    <source>
        <dbReference type="ARBA" id="ARBA00022729"/>
    </source>
</evidence>
<dbReference type="GO" id="GO:0005975">
    <property type="term" value="P:carbohydrate metabolic process"/>
    <property type="evidence" value="ECO:0007669"/>
    <property type="project" value="InterPro"/>
</dbReference>
<feature type="region of interest" description="Disordered" evidence="4">
    <location>
        <begin position="655"/>
        <end position="678"/>
    </location>
</feature>
<dbReference type="SUPFAM" id="SSF51445">
    <property type="entry name" value="(Trans)glycosidases"/>
    <property type="match status" value="1"/>
</dbReference>
<reference evidence="7" key="2">
    <citation type="submission" date="2023-01" db="EMBL/GenBank/DDBJ databases">
        <title>Draft genome sequence of Paraferrimonas sedimenticola strain NBRC 101628.</title>
        <authorList>
            <person name="Sun Q."/>
            <person name="Mori K."/>
        </authorList>
    </citation>
    <scope>NUCLEOTIDE SEQUENCE</scope>
    <source>
        <strain evidence="7">NBRC 101628</strain>
    </source>
</reference>
<evidence type="ECO:0000313" key="8">
    <source>
        <dbReference type="Proteomes" id="UP001161422"/>
    </source>
</evidence>
<dbReference type="SUPFAM" id="SSF49344">
    <property type="entry name" value="CBD9-like"/>
    <property type="match status" value="1"/>
</dbReference>
<dbReference type="RefSeq" id="WP_095506420.1">
    <property type="nucleotide sequence ID" value="NZ_BSNC01000003.1"/>
</dbReference>
<dbReference type="Gene3D" id="3.20.20.80">
    <property type="entry name" value="Glycosidases"/>
    <property type="match status" value="1"/>
</dbReference>
<keyword evidence="3 5" id="KW-0732">Signal</keyword>
<proteinExistence type="predicted"/>
<dbReference type="PANTHER" id="PTHR10357">
    <property type="entry name" value="ALPHA-AMYLASE FAMILY MEMBER"/>
    <property type="match status" value="1"/>
</dbReference>
<dbReference type="InterPro" id="IPR013780">
    <property type="entry name" value="Glyco_hydro_b"/>
</dbReference>
<dbReference type="InterPro" id="IPR017853">
    <property type="entry name" value="GH"/>
</dbReference>
<evidence type="ECO:0000256" key="4">
    <source>
        <dbReference type="SAM" id="MobiDB-lite"/>
    </source>
</evidence>
<feature type="domain" description="Glycosyl hydrolase family 13 catalytic" evidence="6">
    <location>
        <begin position="41"/>
        <end position="454"/>
    </location>
</feature>
<evidence type="ECO:0000256" key="2">
    <source>
        <dbReference type="ARBA" id="ARBA00022723"/>
    </source>
</evidence>
<dbReference type="Pfam" id="PF09985">
    <property type="entry name" value="Glucodextran_C"/>
    <property type="match status" value="1"/>
</dbReference>
<dbReference type="InterPro" id="IPR019248">
    <property type="entry name" value="Glucodextran_C"/>
</dbReference>